<dbReference type="EMBL" id="JAZIBG010000044">
    <property type="protein sequence ID" value="MEF7616506.1"/>
    <property type="molecule type" value="Genomic_DNA"/>
</dbReference>
<keyword evidence="4 5" id="KW-0472">Membrane</keyword>
<gene>
    <name evidence="7" type="ORF">V4F39_21500</name>
</gene>
<comment type="subcellular location">
    <subcellularLocation>
        <location evidence="1">Membrane</location>
        <topology evidence="1">Multi-pass membrane protein</topology>
    </subcellularLocation>
</comment>
<feature type="transmembrane region" description="Helical" evidence="5">
    <location>
        <begin position="154"/>
        <end position="174"/>
    </location>
</feature>
<dbReference type="PANTHER" id="PTHR37422">
    <property type="entry name" value="TEICHURONIC ACID BIOSYNTHESIS PROTEIN TUAE"/>
    <property type="match status" value="1"/>
</dbReference>
<dbReference type="GO" id="GO:0016874">
    <property type="term" value="F:ligase activity"/>
    <property type="evidence" value="ECO:0007669"/>
    <property type="project" value="UniProtKB-KW"/>
</dbReference>
<reference evidence="7 8" key="1">
    <citation type="submission" date="2024-02" db="EMBL/GenBank/DDBJ databases">
        <title>Genome sequence of Aquincola sp. MAHUQ-54.</title>
        <authorList>
            <person name="Huq M.A."/>
        </authorList>
    </citation>
    <scope>NUCLEOTIDE SEQUENCE [LARGE SCALE GENOMIC DNA]</scope>
    <source>
        <strain evidence="7 8">MAHUQ-54</strain>
    </source>
</reference>
<evidence type="ECO:0000313" key="7">
    <source>
        <dbReference type="EMBL" id="MEF7616506.1"/>
    </source>
</evidence>
<accession>A0AAW9QGR6</accession>
<sequence>MLQSHRGSRVHPFAIALFTVLGAAYLLLVGLAIAILPPAFALIFGVLPLPFLLTNRIFDFPAPERLLRSSFALSIVLFLLWPRYLSFNFGGPDLVPARLLYGLLLVTWFGALASPSFRKATLKTFSDRRGWLALLAAYFLIRLASVVGSEAFGLSAYQVANELLTAGLIVPIFYSVFNTNANIQKLLWSIVLAGAIIGVLTVVERALGRTLFANVRLPGMTVDSEWLYAAIMEKSRGGSYRAQGTFSHPLLLAEFSAFALPICLYFCAVAKGVRRILSALAVLLVIIAGALSGSRAAFAALPIGLVMCATILMCRQWLVNRQLGVASVILSLSFVVGIFGIALLWLTGTIDSSLVSGRTYAEASSTNTRLDMLARGIPKILEHPFLGYGPGLSAYIAGVKNSIALTIDSYYLSLAIDSGLLGLGVFALLFIGALLFGLKRAISSSDDFDLMRGMVAVSLLGMLLVKAILSTPHNAPLMLLGLALITAVPKNSVPVRGDNQ</sequence>
<comment type="caution">
    <text evidence="7">The sequence shown here is derived from an EMBL/GenBank/DDBJ whole genome shotgun (WGS) entry which is preliminary data.</text>
</comment>
<dbReference type="PANTHER" id="PTHR37422:SF13">
    <property type="entry name" value="LIPOPOLYSACCHARIDE BIOSYNTHESIS PROTEIN PA4999-RELATED"/>
    <property type="match status" value="1"/>
</dbReference>
<evidence type="ECO:0000259" key="6">
    <source>
        <dbReference type="Pfam" id="PF04932"/>
    </source>
</evidence>
<evidence type="ECO:0000256" key="4">
    <source>
        <dbReference type="ARBA" id="ARBA00023136"/>
    </source>
</evidence>
<feature type="transmembrane region" description="Helical" evidence="5">
    <location>
        <begin position="130"/>
        <end position="148"/>
    </location>
</feature>
<name>A0AAW9QGR6_9BURK</name>
<proteinExistence type="predicted"/>
<protein>
    <submittedName>
        <fullName evidence="7">O-antigen ligase family protein</fullName>
    </submittedName>
</protein>
<evidence type="ECO:0000256" key="1">
    <source>
        <dbReference type="ARBA" id="ARBA00004141"/>
    </source>
</evidence>
<feature type="transmembrane region" description="Helical" evidence="5">
    <location>
        <begin position="450"/>
        <end position="469"/>
    </location>
</feature>
<feature type="transmembrane region" description="Helical" evidence="5">
    <location>
        <begin position="276"/>
        <end position="293"/>
    </location>
</feature>
<feature type="transmembrane region" description="Helical" evidence="5">
    <location>
        <begin position="99"/>
        <end position="118"/>
    </location>
</feature>
<feature type="transmembrane region" description="Helical" evidence="5">
    <location>
        <begin position="12"/>
        <end position="33"/>
    </location>
</feature>
<keyword evidence="7" id="KW-0436">Ligase</keyword>
<feature type="domain" description="O-antigen ligase-related" evidence="6">
    <location>
        <begin position="280"/>
        <end position="426"/>
    </location>
</feature>
<organism evidence="7 8">
    <name type="scientific">Aquincola agrisoli</name>
    <dbReference type="NCBI Taxonomy" id="3119538"/>
    <lineage>
        <taxon>Bacteria</taxon>
        <taxon>Pseudomonadati</taxon>
        <taxon>Pseudomonadota</taxon>
        <taxon>Betaproteobacteria</taxon>
        <taxon>Burkholderiales</taxon>
        <taxon>Sphaerotilaceae</taxon>
        <taxon>Aquincola</taxon>
    </lineage>
</organism>
<feature type="transmembrane region" description="Helical" evidence="5">
    <location>
        <begin position="419"/>
        <end position="438"/>
    </location>
</feature>
<dbReference type="Proteomes" id="UP001336250">
    <property type="component" value="Unassembled WGS sequence"/>
</dbReference>
<feature type="transmembrane region" description="Helical" evidence="5">
    <location>
        <begin position="299"/>
        <end position="318"/>
    </location>
</feature>
<feature type="transmembrane region" description="Helical" evidence="5">
    <location>
        <begin position="39"/>
        <end position="58"/>
    </location>
</feature>
<keyword evidence="3 5" id="KW-1133">Transmembrane helix</keyword>
<feature type="transmembrane region" description="Helical" evidence="5">
    <location>
        <begin position="325"/>
        <end position="346"/>
    </location>
</feature>
<dbReference type="InterPro" id="IPR051533">
    <property type="entry name" value="WaaL-like"/>
</dbReference>
<dbReference type="AlphaFoldDB" id="A0AAW9QGR6"/>
<dbReference type="GO" id="GO:0016020">
    <property type="term" value="C:membrane"/>
    <property type="evidence" value="ECO:0007669"/>
    <property type="project" value="UniProtKB-SubCell"/>
</dbReference>
<evidence type="ECO:0000313" key="8">
    <source>
        <dbReference type="Proteomes" id="UP001336250"/>
    </source>
</evidence>
<feature type="transmembrane region" description="Helical" evidence="5">
    <location>
        <begin position="186"/>
        <end position="203"/>
    </location>
</feature>
<keyword evidence="8" id="KW-1185">Reference proteome</keyword>
<feature type="transmembrane region" description="Helical" evidence="5">
    <location>
        <begin position="250"/>
        <end position="269"/>
    </location>
</feature>
<keyword evidence="2 5" id="KW-0812">Transmembrane</keyword>
<evidence type="ECO:0000256" key="2">
    <source>
        <dbReference type="ARBA" id="ARBA00022692"/>
    </source>
</evidence>
<dbReference type="RefSeq" id="WP_332292011.1">
    <property type="nucleotide sequence ID" value="NZ_JAZIBG010000044.1"/>
</dbReference>
<evidence type="ECO:0000256" key="3">
    <source>
        <dbReference type="ARBA" id="ARBA00022989"/>
    </source>
</evidence>
<dbReference type="Pfam" id="PF04932">
    <property type="entry name" value="Wzy_C"/>
    <property type="match status" value="1"/>
</dbReference>
<feature type="transmembrane region" description="Helical" evidence="5">
    <location>
        <begin position="70"/>
        <end position="87"/>
    </location>
</feature>
<dbReference type="InterPro" id="IPR007016">
    <property type="entry name" value="O-antigen_ligase-rel_domated"/>
</dbReference>
<evidence type="ECO:0000256" key="5">
    <source>
        <dbReference type="SAM" id="Phobius"/>
    </source>
</evidence>